<evidence type="ECO:0000313" key="4">
    <source>
        <dbReference type="Proteomes" id="UP000631034"/>
    </source>
</evidence>
<evidence type="ECO:0000256" key="2">
    <source>
        <dbReference type="ARBA" id="ARBA00022679"/>
    </source>
</evidence>
<proteinExistence type="predicted"/>
<dbReference type="Gene3D" id="3.40.50.2000">
    <property type="entry name" value="Glycogen Phosphorylase B"/>
    <property type="match status" value="2"/>
</dbReference>
<accession>A0A8J6YQ96</accession>
<dbReference type="SUPFAM" id="SSF53756">
    <property type="entry name" value="UDP-Glycosyltransferase/glycogen phosphorylase"/>
    <property type="match status" value="1"/>
</dbReference>
<dbReference type="Pfam" id="PF01075">
    <property type="entry name" value="Glyco_transf_9"/>
    <property type="match status" value="1"/>
</dbReference>
<dbReference type="Proteomes" id="UP000631034">
    <property type="component" value="Unassembled WGS sequence"/>
</dbReference>
<dbReference type="InterPro" id="IPR051199">
    <property type="entry name" value="LPS_LOS_Heptosyltrfase"/>
</dbReference>
<dbReference type="PANTHER" id="PTHR30160">
    <property type="entry name" value="TETRAACYLDISACCHARIDE 4'-KINASE-RELATED"/>
    <property type="match status" value="1"/>
</dbReference>
<name>A0A8J6YQ96_9PROT</name>
<dbReference type="GO" id="GO:0008713">
    <property type="term" value="F:ADP-heptose-lipopolysaccharide heptosyltransferase activity"/>
    <property type="evidence" value="ECO:0007669"/>
    <property type="project" value="TreeGrafter"/>
</dbReference>
<organism evidence="3 4">
    <name type="scientific">Phaeovibrio sulfidiphilus</name>
    <dbReference type="NCBI Taxonomy" id="1220600"/>
    <lineage>
        <taxon>Bacteria</taxon>
        <taxon>Pseudomonadati</taxon>
        <taxon>Pseudomonadota</taxon>
        <taxon>Alphaproteobacteria</taxon>
        <taxon>Rhodospirillales</taxon>
        <taxon>Rhodospirillaceae</taxon>
        <taxon>Phaeovibrio</taxon>
    </lineage>
</organism>
<evidence type="ECO:0000313" key="3">
    <source>
        <dbReference type="EMBL" id="MBE1237721.1"/>
    </source>
</evidence>
<reference evidence="3" key="1">
    <citation type="submission" date="2020-10" db="EMBL/GenBank/DDBJ databases">
        <title>Genome sequence of the unusual species of purple photosynthetic bacteria, Phaeovibrio sulfidiphilus DSM 23193, type strain.</title>
        <authorList>
            <person name="Kyndt J.A."/>
            <person name="Meyer T.E."/>
        </authorList>
    </citation>
    <scope>NUCLEOTIDE SEQUENCE</scope>
    <source>
        <strain evidence="3">DSM 23193</strain>
    </source>
</reference>
<dbReference type="GO" id="GO:0005829">
    <property type="term" value="C:cytosol"/>
    <property type="evidence" value="ECO:0007669"/>
    <property type="project" value="TreeGrafter"/>
</dbReference>
<gene>
    <name evidence="3" type="ORF">IHV25_08680</name>
</gene>
<dbReference type="EMBL" id="JACZHT010000006">
    <property type="protein sequence ID" value="MBE1237721.1"/>
    <property type="molecule type" value="Genomic_DNA"/>
</dbReference>
<dbReference type="AlphaFoldDB" id="A0A8J6YQ96"/>
<keyword evidence="2" id="KW-0808">Transferase</keyword>
<dbReference type="GO" id="GO:0009244">
    <property type="term" value="P:lipopolysaccharide core region biosynthetic process"/>
    <property type="evidence" value="ECO:0007669"/>
    <property type="project" value="TreeGrafter"/>
</dbReference>
<protein>
    <submittedName>
        <fullName evidence="3">Glycosyltransferase family 9 protein</fullName>
    </submittedName>
</protein>
<keyword evidence="1" id="KW-0328">Glycosyltransferase</keyword>
<sequence>MPASPAPPGTVAVYSNGEATGEGMAKLPFVAGLRTAFPDTDIVWITAGDTSYRTLLRPLTTGVIDRFVQIPEAPAGVTPVLFPRKLLVDQPPDLVIDTQTRFRTSLWLRRALPHRRFFCSAFSGLFSGRLSPLRSSRSSRILDRLLALGALAAGAPLSPPPLVIPQKSIDQAGALLPPGRDYIGYAVGSADPKKRWPLDRFVELIGVRSAMGDVPVIFLGPDELNLYEPLRAVLPDARFPLQTSAAGDPFLTIALARHLRAAVANDSGGAHLLAAGGAPMIWIFDRAEVRDRYAPASITLIALAPEDFGGRDMTDVGLENVNAALDSLLRPLRAC</sequence>
<evidence type="ECO:0000256" key="1">
    <source>
        <dbReference type="ARBA" id="ARBA00022676"/>
    </source>
</evidence>
<dbReference type="RefSeq" id="WP_192534721.1">
    <property type="nucleotide sequence ID" value="NZ_JACZHT010000006.1"/>
</dbReference>
<comment type="caution">
    <text evidence="3">The sequence shown here is derived from an EMBL/GenBank/DDBJ whole genome shotgun (WGS) entry which is preliminary data.</text>
</comment>
<dbReference type="InterPro" id="IPR002201">
    <property type="entry name" value="Glyco_trans_9"/>
</dbReference>
<keyword evidence="4" id="KW-1185">Reference proteome</keyword>